<gene>
    <name evidence="3" type="ORF">FHX50_001402</name>
</gene>
<evidence type="ECO:0000313" key="4">
    <source>
        <dbReference type="Proteomes" id="UP000568050"/>
    </source>
</evidence>
<name>A0A839R090_9MICO</name>
<comment type="caution">
    <text evidence="3">The sequence shown here is derived from an EMBL/GenBank/DDBJ whole genome shotgun (WGS) entry which is preliminary data.</text>
</comment>
<feature type="transmembrane region" description="Helical" evidence="2">
    <location>
        <begin position="252"/>
        <end position="271"/>
    </location>
</feature>
<feature type="transmembrane region" description="Helical" evidence="2">
    <location>
        <begin position="188"/>
        <end position="209"/>
    </location>
</feature>
<organism evidence="3 4">
    <name type="scientific">Helcobacillus massiliensis</name>
    <dbReference type="NCBI Taxonomy" id="521392"/>
    <lineage>
        <taxon>Bacteria</taxon>
        <taxon>Bacillati</taxon>
        <taxon>Actinomycetota</taxon>
        <taxon>Actinomycetes</taxon>
        <taxon>Micrococcales</taxon>
        <taxon>Dermabacteraceae</taxon>
        <taxon>Helcobacillus</taxon>
    </lineage>
</organism>
<keyword evidence="2" id="KW-0472">Membrane</keyword>
<evidence type="ECO:0000256" key="2">
    <source>
        <dbReference type="SAM" id="Phobius"/>
    </source>
</evidence>
<reference evidence="3 4" key="1">
    <citation type="submission" date="2020-08" db="EMBL/GenBank/DDBJ databases">
        <title>Sequencing the genomes of 1000 actinobacteria strains.</title>
        <authorList>
            <person name="Klenk H.-P."/>
        </authorList>
    </citation>
    <scope>NUCLEOTIDE SEQUENCE [LARGE SCALE GENOMIC DNA]</scope>
    <source>
        <strain evidence="3 4">DSM 23040</strain>
    </source>
</reference>
<keyword evidence="4" id="KW-1185">Reference proteome</keyword>
<dbReference type="AlphaFoldDB" id="A0A839R090"/>
<keyword evidence="2" id="KW-1133">Transmembrane helix</keyword>
<feature type="transmembrane region" description="Helical" evidence="2">
    <location>
        <begin position="221"/>
        <end position="240"/>
    </location>
</feature>
<keyword evidence="2" id="KW-0812">Transmembrane</keyword>
<evidence type="ECO:0000256" key="1">
    <source>
        <dbReference type="SAM" id="MobiDB-lite"/>
    </source>
</evidence>
<dbReference type="RefSeq" id="WP_183375983.1">
    <property type="nucleotide sequence ID" value="NZ_CBCSFZ010000012.1"/>
</dbReference>
<feature type="region of interest" description="Disordered" evidence="1">
    <location>
        <begin position="312"/>
        <end position="335"/>
    </location>
</feature>
<proteinExistence type="predicted"/>
<evidence type="ECO:0000313" key="3">
    <source>
        <dbReference type="EMBL" id="MBB3023117.1"/>
    </source>
</evidence>
<feature type="transmembrane region" description="Helical" evidence="2">
    <location>
        <begin position="277"/>
        <end position="300"/>
    </location>
</feature>
<dbReference type="Proteomes" id="UP000568050">
    <property type="component" value="Unassembled WGS sequence"/>
</dbReference>
<protein>
    <submittedName>
        <fullName evidence="3">Uncharacterized protein</fullName>
    </submittedName>
</protein>
<accession>A0A839R090</accession>
<dbReference type="EMBL" id="JACHWP010000003">
    <property type="protein sequence ID" value="MBB3023117.1"/>
    <property type="molecule type" value="Genomic_DNA"/>
</dbReference>
<sequence length="335" mass="35531">MGSIADIPLLRDAAVDPSAVREAAGVPMLLSLDTRTVREEPLAGAIPAVLAGADSAGADVGSAGTAGADGGEPHTLTALGSALRVALADGVLLWVTALTPEEHAAWQASDLAPLMRDLTDHSSADSALVVGMAPTAIVRHLLSAGEEQRALLRGWLDGIDTLKVPVGLSRDLADSGVRVRHRSRWERWSRSATVIAYTIVFVYSALRALPVSLVKEFHGSLLTLWAIDLITAFPYTWGVITAVSGTSRRQRIAGLAVTVGTFVAPYVYFWFHGRQYPPTVIVVVVLLIASGVALEVTKYVRTARLSRRLREPSAPLGRTRPAPSAVRSPAGTTTR</sequence>